<dbReference type="Gene3D" id="2.40.30.10">
    <property type="entry name" value="Translation factors"/>
    <property type="match status" value="1"/>
</dbReference>
<evidence type="ECO:0000313" key="14">
    <source>
        <dbReference type="EMBL" id="GAA1091891.1"/>
    </source>
</evidence>
<keyword evidence="8" id="KW-0520">NAD</keyword>
<evidence type="ECO:0000256" key="5">
    <source>
        <dbReference type="ARBA" id="ARBA00022714"/>
    </source>
</evidence>
<keyword evidence="15" id="KW-1185">Reference proteome</keyword>
<evidence type="ECO:0000256" key="11">
    <source>
        <dbReference type="RuleBase" id="RU000356"/>
    </source>
</evidence>
<keyword evidence="5" id="KW-0001">2Fe-2S</keyword>
<dbReference type="CDD" id="cd19753">
    <property type="entry name" value="Mb-like_oxidoreductase"/>
    <property type="match status" value="1"/>
</dbReference>
<dbReference type="InterPro" id="IPR050415">
    <property type="entry name" value="MRET"/>
</dbReference>
<evidence type="ECO:0000256" key="10">
    <source>
        <dbReference type="ARBA" id="ARBA00049433"/>
    </source>
</evidence>
<dbReference type="Pfam" id="PF00175">
    <property type="entry name" value="NAD_binding_1"/>
    <property type="match status" value="1"/>
</dbReference>
<evidence type="ECO:0000313" key="15">
    <source>
        <dbReference type="Proteomes" id="UP001499987"/>
    </source>
</evidence>
<comment type="cofactor">
    <cofactor evidence="1">
        <name>heme b</name>
        <dbReference type="ChEBI" id="CHEBI:60344"/>
    </cofactor>
</comment>
<comment type="similarity">
    <text evidence="11">Belongs to the globin family.</text>
</comment>
<reference evidence="14 15" key="1">
    <citation type="journal article" date="2019" name="Int. J. Syst. Evol. Microbiol.">
        <title>The Global Catalogue of Microorganisms (GCM) 10K type strain sequencing project: providing services to taxonomists for standard genome sequencing and annotation.</title>
        <authorList>
            <consortium name="The Broad Institute Genomics Platform"/>
            <consortium name="The Broad Institute Genome Sequencing Center for Infectious Disease"/>
            <person name="Wu L."/>
            <person name="Ma J."/>
        </authorList>
    </citation>
    <scope>NUCLEOTIDE SEQUENCE [LARGE SCALE GENOMIC DNA]</scope>
    <source>
        <strain evidence="14 15">JCM 13002</strain>
    </source>
</reference>
<dbReference type="PRINTS" id="PR00410">
    <property type="entry name" value="PHEHYDRXLASE"/>
</dbReference>
<feature type="domain" description="Globin" evidence="12">
    <location>
        <begin position="1"/>
        <end position="133"/>
    </location>
</feature>
<dbReference type="PROSITE" id="PS01033">
    <property type="entry name" value="GLOBIN"/>
    <property type="match status" value="1"/>
</dbReference>
<dbReference type="Gene3D" id="3.40.50.80">
    <property type="entry name" value="Nucleotide-binding domain of ferredoxin-NADP reductase (FNR) module"/>
    <property type="match status" value="1"/>
</dbReference>
<accession>A0ABN1TKM3</accession>
<proteinExistence type="inferred from homology"/>
<dbReference type="InterPro" id="IPR001433">
    <property type="entry name" value="OxRdtase_FAD/NAD-bd"/>
</dbReference>
<feature type="domain" description="FAD-binding FR-type" evidence="13">
    <location>
        <begin position="140"/>
        <end position="240"/>
    </location>
</feature>
<protein>
    <recommendedName>
        <fullName evidence="4">nitric oxide dioxygenase</fullName>
        <ecNumber evidence="4">1.14.12.17</ecNumber>
    </recommendedName>
</protein>
<dbReference type="Pfam" id="PF00970">
    <property type="entry name" value="FAD_binding_6"/>
    <property type="match status" value="1"/>
</dbReference>
<comment type="catalytic activity">
    <reaction evidence="9">
        <text>2 nitric oxide + NADH + 2 O2 = 2 nitrate + NAD(+) + H(+)</text>
        <dbReference type="Rhea" id="RHEA:19469"/>
        <dbReference type="ChEBI" id="CHEBI:15378"/>
        <dbReference type="ChEBI" id="CHEBI:15379"/>
        <dbReference type="ChEBI" id="CHEBI:16480"/>
        <dbReference type="ChEBI" id="CHEBI:17632"/>
        <dbReference type="ChEBI" id="CHEBI:57540"/>
        <dbReference type="ChEBI" id="CHEBI:57945"/>
        <dbReference type="EC" id="1.14.12.17"/>
    </reaction>
</comment>
<evidence type="ECO:0000259" key="12">
    <source>
        <dbReference type="PROSITE" id="PS01033"/>
    </source>
</evidence>
<dbReference type="SUPFAM" id="SSF46458">
    <property type="entry name" value="Globin-like"/>
    <property type="match status" value="1"/>
</dbReference>
<comment type="similarity">
    <text evidence="3">In the C-terminal section; belongs to the flavoprotein pyridine nucleotide cytochrome reductase family.</text>
</comment>
<dbReference type="Gene3D" id="1.10.490.10">
    <property type="entry name" value="Globins"/>
    <property type="match status" value="1"/>
</dbReference>
<dbReference type="PANTHER" id="PTHR47354">
    <property type="entry name" value="NADH OXIDOREDUCTASE HCR"/>
    <property type="match status" value="1"/>
</dbReference>
<evidence type="ECO:0000256" key="1">
    <source>
        <dbReference type="ARBA" id="ARBA00001970"/>
    </source>
</evidence>
<evidence type="ECO:0000256" key="6">
    <source>
        <dbReference type="ARBA" id="ARBA00022857"/>
    </source>
</evidence>
<keyword evidence="11" id="KW-0561">Oxygen transport</keyword>
<dbReference type="PROSITE" id="PS51384">
    <property type="entry name" value="FAD_FR"/>
    <property type="match status" value="1"/>
</dbReference>
<keyword evidence="11" id="KW-0479">Metal-binding</keyword>
<dbReference type="Proteomes" id="UP001499987">
    <property type="component" value="Unassembled WGS sequence"/>
</dbReference>
<comment type="cofactor">
    <cofactor evidence="2">
        <name>FAD</name>
        <dbReference type="ChEBI" id="CHEBI:57692"/>
    </cofactor>
</comment>
<gene>
    <name evidence="14" type="ORF">GCM10009663_39550</name>
</gene>
<dbReference type="InterPro" id="IPR017927">
    <property type="entry name" value="FAD-bd_FR_type"/>
</dbReference>
<evidence type="ECO:0000259" key="13">
    <source>
        <dbReference type="PROSITE" id="PS51384"/>
    </source>
</evidence>
<comment type="catalytic activity">
    <reaction evidence="10">
        <text>2 nitric oxide + NADPH + 2 O2 = 2 nitrate + NADP(+) + H(+)</text>
        <dbReference type="Rhea" id="RHEA:19465"/>
        <dbReference type="ChEBI" id="CHEBI:15378"/>
        <dbReference type="ChEBI" id="CHEBI:15379"/>
        <dbReference type="ChEBI" id="CHEBI:16480"/>
        <dbReference type="ChEBI" id="CHEBI:17632"/>
        <dbReference type="ChEBI" id="CHEBI:57783"/>
        <dbReference type="ChEBI" id="CHEBI:58349"/>
        <dbReference type="EC" id="1.14.12.17"/>
    </reaction>
</comment>
<evidence type="ECO:0000256" key="9">
    <source>
        <dbReference type="ARBA" id="ARBA00048649"/>
    </source>
</evidence>
<dbReference type="EMBL" id="BAAALD010000037">
    <property type="protein sequence ID" value="GAA1091891.1"/>
    <property type="molecule type" value="Genomic_DNA"/>
</dbReference>
<keyword evidence="7" id="KW-0411">Iron-sulfur</keyword>
<comment type="caution">
    <text evidence="14">The sequence shown here is derived from an EMBL/GenBank/DDBJ whole genome shotgun (WGS) entry which is preliminary data.</text>
</comment>
<keyword evidence="6" id="KW-0521">NADP</keyword>
<evidence type="ECO:0000256" key="8">
    <source>
        <dbReference type="ARBA" id="ARBA00023027"/>
    </source>
</evidence>
<dbReference type="RefSeq" id="WP_344624978.1">
    <property type="nucleotide sequence ID" value="NZ_BAAALD010000037.1"/>
</dbReference>
<organism evidence="14 15">
    <name type="scientific">Kitasatospora arboriphila</name>
    <dbReference type="NCBI Taxonomy" id="258052"/>
    <lineage>
        <taxon>Bacteria</taxon>
        <taxon>Bacillati</taxon>
        <taxon>Actinomycetota</taxon>
        <taxon>Actinomycetes</taxon>
        <taxon>Kitasatosporales</taxon>
        <taxon>Streptomycetaceae</taxon>
        <taxon>Kitasatospora</taxon>
    </lineage>
</organism>
<dbReference type="Pfam" id="PF00042">
    <property type="entry name" value="Globin"/>
    <property type="match status" value="1"/>
</dbReference>
<dbReference type="InterPro" id="IPR009050">
    <property type="entry name" value="Globin-like_sf"/>
</dbReference>
<dbReference type="InterPro" id="IPR039261">
    <property type="entry name" value="FNR_nucleotide-bd"/>
</dbReference>
<evidence type="ECO:0000256" key="3">
    <source>
        <dbReference type="ARBA" id="ARBA00006401"/>
    </source>
</evidence>
<dbReference type="SUPFAM" id="SSF63380">
    <property type="entry name" value="Riboflavin synthase domain-like"/>
    <property type="match status" value="1"/>
</dbReference>
<keyword evidence="11" id="KW-0813">Transport</keyword>
<keyword evidence="11" id="KW-0408">Iron</keyword>
<dbReference type="InterPro" id="IPR000971">
    <property type="entry name" value="Globin"/>
</dbReference>
<dbReference type="SUPFAM" id="SSF52343">
    <property type="entry name" value="Ferredoxin reductase-like, C-terminal NADP-linked domain"/>
    <property type="match status" value="1"/>
</dbReference>
<dbReference type="PANTHER" id="PTHR47354:SF5">
    <property type="entry name" value="PROTEIN RFBI"/>
    <property type="match status" value="1"/>
</dbReference>
<name>A0ABN1TKM3_9ACTN</name>
<dbReference type="InterPro" id="IPR012292">
    <property type="entry name" value="Globin/Proto"/>
</dbReference>
<keyword evidence="11" id="KW-0349">Heme</keyword>
<dbReference type="InterPro" id="IPR017938">
    <property type="entry name" value="Riboflavin_synthase-like_b-brl"/>
</dbReference>
<evidence type="ECO:0000256" key="4">
    <source>
        <dbReference type="ARBA" id="ARBA00012229"/>
    </source>
</evidence>
<dbReference type="InterPro" id="IPR008333">
    <property type="entry name" value="Cbr1-like_FAD-bd_dom"/>
</dbReference>
<sequence length="399" mass="43013">MAFDPAVLRAGLAVVERRADQLTAYFYAHLFAHNPGVRAMFPERMEEQRDRLLAAITHLVQRLDDPERLAGYLAALGRDHRKFGARPEHYPAVGASLLATLRRFAGNAWSEEQEKAWTEAWTVISRAMVDAAAAVPAGTPACWQAEVVRRHPAAPDVTVLTLAPDRPYPFTPGQYLTLCSPRVPQVWRPFSIGCAPRPDGTLDVHVRRVPDGLLSPVLVDAVRPGERLRLGPPLGTAVLDPASRRPLLAVAGGTGWAQVKAVVEELARAGTRPATVLLGARSDADHYDLDAVRALVERYARLEVVLAAPADGAGRAEAVALLHAGLGRLGDCAGRDVLLSGPPDLAPAVAARLAALGADPSLVRHDPVPRTLDRSRPATAAERFLQPRDVAWINRTELA</sequence>
<evidence type="ECO:0000256" key="7">
    <source>
        <dbReference type="ARBA" id="ARBA00023014"/>
    </source>
</evidence>
<evidence type="ECO:0000256" key="2">
    <source>
        <dbReference type="ARBA" id="ARBA00001974"/>
    </source>
</evidence>
<dbReference type="EC" id="1.14.12.17" evidence="4"/>